<dbReference type="InterPro" id="IPR005894">
    <property type="entry name" value="DrrA"/>
</dbReference>
<keyword evidence="3" id="KW-1003">Cell membrane</keyword>
<evidence type="ECO:0000256" key="7">
    <source>
        <dbReference type="ARBA" id="ARBA00023136"/>
    </source>
</evidence>
<evidence type="ECO:0000256" key="3">
    <source>
        <dbReference type="ARBA" id="ARBA00022475"/>
    </source>
</evidence>
<keyword evidence="6" id="KW-1278">Translocase</keyword>
<sequence length="327" mass="34820">MASTPMILAEGLQKSFGSVTALAGIDVRVESGTVLAVLGRNGAGKTTFVRIVSTLLAPDSGIVRIAGVDAVRDAATVRSVIGLAGQFAAVDEMLTGRENLKLVGRLYGLNKQEARARADEVLERLGLTDAASRLVKTYSGGMRRRLDLGASLTGRPPVLLLDEPSTGLDPRSRAELWSLIEDLVGDGSTLLLTTQYLEEADRLADRVAVVERGKIIAEGTPHELKRRIGGDVLEVRPARPGDLERLARLLRGLGPGEPLADVRAQRVTLPAPERVPTLLAAARRIEEAEIPVADLGVRGPSLDDVFLTLTGTKPLRAVSEPEMRATA</sequence>
<evidence type="ECO:0000256" key="8">
    <source>
        <dbReference type="ARBA" id="ARBA00023251"/>
    </source>
</evidence>
<dbReference type="PANTHER" id="PTHR42711">
    <property type="entry name" value="ABC TRANSPORTER ATP-BINDING PROTEIN"/>
    <property type="match status" value="1"/>
</dbReference>
<dbReference type="InterPro" id="IPR003439">
    <property type="entry name" value="ABC_transporter-like_ATP-bd"/>
</dbReference>
<dbReference type="Pfam" id="PF00005">
    <property type="entry name" value="ABC_tran"/>
    <property type="match status" value="1"/>
</dbReference>
<dbReference type="InterPro" id="IPR003593">
    <property type="entry name" value="AAA+_ATPase"/>
</dbReference>
<dbReference type="InterPro" id="IPR050763">
    <property type="entry name" value="ABC_transporter_ATP-binding"/>
</dbReference>
<dbReference type="Gene3D" id="3.40.50.300">
    <property type="entry name" value="P-loop containing nucleotide triphosphate hydrolases"/>
    <property type="match status" value="1"/>
</dbReference>
<evidence type="ECO:0000313" key="11">
    <source>
        <dbReference type="EMBL" id="MDA0165644.1"/>
    </source>
</evidence>
<keyword evidence="4" id="KW-0547">Nucleotide-binding</keyword>
<keyword evidence="7" id="KW-0472">Membrane</keyword>
<dbReference type="GO" id="GO:0046677">
    <property type="term" value="P:response to antibiotic"/>
    <property type="evidence" value="ECO:0007669"/>
    <property type="project" value="UniProtKB-KW"/>
</dbReference>
<reference evidence="11" key="1">
    <citation type="submission" date="2022-10" db="EMBL/GenBank/DDBJ databases">
        <title>The WGS of Solirubrobacter ginsenosidimutans DSM 21036.</title>
        <authorList>
            <person name="Jiang Z."/>
        </authorList>
    </citation>
    <scope>NUCLEOTIDE SEQUENCE</scope>
    <source>
        <strain evidence="11">DSM 21036</strain>
    </source>
</reference>
<comment type="similarity">
    <text evidence="9">Belongs to the ABC transporter superfamily. Drug exporter-1 (DrugE1) (TC 3.A.1.105) family.</text>
</comment>
<dbReference type="AlphaFoldDB" id="A0A9X3S4C5"/>
<evidence type="ECO:0000256" key="6">
    <source>
        <dbReference type="ARBA" id="ARBA00022967"/>
    </source>
</evidence>
<evidence type="ECO:0000256" key="2">
    <source>
        <dbReference type="ARBA" id="ARBA00022448"/>
    </source>
</evidence>
<evidence type="ECO:0000313" key="12">
    <source>
        <dbReference type="Proteomes" id="UP001149140"/>
    </source>
</evidence>
<gene>
    <name evidence="11" type="ORF">OM076_35585</name>
</gene>
<keyword evidence="5 11" id="KW-0067">ATP-binding</keyword>
<name>A0A9X3S4C5_9ACTN</name>
<keyword evidence="12" id="KW-1185">Reference proteome</keyword>
<dbReference type="GO" id="GO:0043215">
    <property type="term" value="P:daunorubicin transport"/>
    <property type="evidence" value="ECO:0007669"/>
    <property type="project" value="InterPro"/>
</dbReference>
<keyword evidence="8" id="KW-0046">Antibiotic resistance</keyword>
<evidence type="ECO:0000259" key="10">
    <source>
        <dbReference type="PROSITE" id="PS50893"/>
    </source>
</evidence>
<evidence type="ECO:0000256" key="5">
    <source>
        <dbReference type="ARBA" id="ARBA00022840"/>
    </source>
</evidence>
<comment type="caution">
    <text evidence="11">The sequence shown here is derived from an EMBL/GenBank/DDBJ whole genome shotgun (WGS) entry which is preliminary data.</text>
</comment>
<dbReference type="PROSITE" id="PS00211">
    <property type="entry name" value="ABC_TRANSPORTER_1"/>
    <property type="match status" value="1"/>
</dbReference>
<dbReference type="SUPFAM" id="SSF52540">
    <property type="entry name" value="P-loop containing nucleoside triphosphate hydrolases"/>
    <property type="match status" value="1"/>
</dbReference>
<dbReference type="InterPro" id="IPR017871">
    <property type="entry name" value="ABC_transporter-like_CS"/>
</dbReference>
<accession>A0A9X3S4C5</accession>
<dbReference type="NCBIfam" id="TIGR01188">
    <property type="entry name" value="drrA"/>
    <property type="match status" value="1"/>
</dbReference>
<evidence type="ECO:0000256" key="1">
    <source>
        <dbReference type="ARBA" id="ARBA00004413"/>
    </source>
</evidence>
<dbReference type="PANTHER" id="PTHR42711:SF19">
    <property type="entry name" value="DOXORUBICIN RESISTANCE ATP-BINDING PROTEIN DRRA"/>
    <property type="match status" value="1"/>
</dbReference>
<dbReference type="GO" id="GO:0005886">
    <property type="term" value="C:plasma membrane"/>
    <property type="evidence" value="ECO:0007669"/>
    <property type="project" value="UniProtKB-SubCell"/>
</dbReference>
<dbReference type="InterPro" id="IPR027417">
    <property type="entry name" value="P-loop_NTPase"/>
</dbReference>
<proteinExistence type="inferred from homology"/>
<dbReference type="GO" id="GO:1900753">
    <property type="term" value="P:doxorubicin transport"/>
    <property type="evidence" value="ECO:0007669"/>
    <property type="project" value="InterPro"/>
</dbReference>
<comment type="subcellular location">
    <subcellularLocation>
        <location evidence="1">Cell membrane</location>
        <topology evidence="1">Peripheral membrane protein</topology>
        <orientation evidence="1">Cytoplasmic side</orientation>
    </subcellularLocation>
</comment>
<keyword evidence="2" id="KW-0813">Transport</keyword>
<dbReference type="GO" id="GO:0016887">
    <property type="term" value="F:ATP hydrolysis activity"/>
    <property type="evidence" value="ECO:0007669"/>
    <property type="project" value="InterPro"/>
</dbReference>
<dbReference type="PROSITE" id="PS50893">
    <property type="entry name" value="ABC_TRANSPORTER_2"/>
    <property type="match status" value="1"/>
</dbReference>
<feature type="domain" description="ABC transporter" evidence="10">
    <location>
        <begin position="7"/>
        <end position="237"/>
    </location>
</feature>
<dbReference type="EMBL" id="JAPDOD010000050">
    <property type="protein sequence ID" value="MDA0165644.1"/>
    <property type="molecule type" value="Genomic_DNA"/>
</dbReference>
<protein>
    <submittedName>
        <fullName evidence="11">ATP-binding cassette domain-containing protein</fullName>
    </submittedName>
</protein>
<dbReference type="Proteomes" id="UP001149140">
    <property type="component" value="Unassembled WGS sequence"/>
</dbReference>
<dbReference type="RefSeq" id="WP_270044905.1">
    <property type="nucleotide sequence ID" value="NZ_JAPDOD010000050.1"/>
</dbReference>
<evidence type="ECO:0000256" key="9">
    <source>
        <dbReference type="ARBA" id="ARBA00049985"/>
    </source>
</evidence>
<dbReference type="SMART" id="SM00382">
    <property type="entry name" value="AAA"/>
    <property type="match status" value="1"/>
</dbReference>
<organism evidence="11 12">
    <name type="scientific">Solirubrobacter ginsenosidimutans</name>
    <dbReference type="NCBI Taxonomy" id="490573"/>
    <lineage>
        <taxon>Bacteria</taxon>
        <taxon>Bacillati</taxon>
        <taxon>Actinomycetota</taxon>
        <taxon>Thermoleophilia</taxon>
        <taxon>Solirubrobacterales</taxon>
        <taxon>Solirubrobacteraceae</taxon>
        <taxon>Solirubrobacter</taxon>
    </lineage>
</organism>
<evidence type="ECO:0000256" key="4">
    <source>
        <dbReference type="ARBA" id="ARBA00022741"/>
    </source>
</evidence>
<dbReference type="GO" id="GO:0005524">
    <property type="term" value="F:ATP binding"/>
    <property type="evidence" value="ECO:0007669"/>
    <property type="project" value="UniProtKB-KW"/>
</dbReference>